<keyword evidence="3" id="KW-0804">Transcription</keyword>
<dbReference type="Pfam" id="PF12802">
    <property type="entry name" value="MarR_2"/>
    <property type="match status" value="1"/>
</dbReference>
<dbReference type="GO" id="GO:0003700">
    <property type="term" value="F:DNA-binding transcription factor activity"/>
    <property type="evidence" value="ECO:0007669"/>
    <property type="project" value="InterPro"/>
</dbReference>
<evidence type="ECO:0000313" key="6">
    <source>
        <dbReference type="Proteomes" id="UP000466388"/>
    </source>
</evidence>
<dbReference type="SMART" id="SM00347">
    <property type="entry name" value="HTH_MARR"/>
    <property type="match status" value="1"/>
</dbReference>
<feature type="domain" description="HTH marR-type" evidence="4">
    <location>
        <begin position="29"/>
        <end position="162"/>
    </location>
</feature>
<gene>
    <name evidence="5" type="ORF">GM612_06635</name>
</gene>
<keyword evidence="1" id="KW-0805">Transcription regulation</keyword>
<proteinExistence type="predicted"/>
<sequence>MPDFNFRDRPDIARLQKMQELYPDANVTSIQTILSLQYTYRVIQSRYDQVFNQYGLSESRFILLIFLYHADNGLSLSDLAFKLGVAKPTTSKLIRGMTTAKLVEKVADAQDKRGVKIHLTAVGQKLLEDFLPVNFQTMNRFVSNLSATEQQQLKQLLNKMVSPEQGQKDGGN</sequence>
<dbReference type="CDD" id="cd00093">
    <property type="entry name" value="HTH_XRE"/>
    <property type="match status" value="1"/>
</dbReference>
<dbReference type="PROSITE" id="PS50995">
    <property type="entry name" value="HTH_MARR_2"/>
    <property type="match status" value="1"/>
</dbReference>
<comment type="caution">
    <text evidence="5">The sequence shown here is derived from an EMBL/GenBank/DDBJ whole genome shotgun (WGS) entry which is preliminary data.</text>
</comment>
<dbReference type="Gene3D" id="1.10.10.10">
    <property type="entry name" value="Winged helix-like DNA-binding domain superfamily/Winged helix DNA-binding domain"/>
    <property type="match status" value="1"/>
</dbReference>
<evidence type="ECO:0000259" key="4">
    <source>
        <dbReference type="PROSITE" id="PS50995"/>
    </source>
</evidence>
<dbReference type="AlphaFoldDB" id="A0A7X2XVA1"/>
<dbReference type="InterPro" id="IPR036390">
    <property type="entry name" value="WH_DNA-bd_sf"/>
</dbReference>
<dbReference type="GO" id="GO:0003677">
    <property type="term" value="F:DNA binding"/>
    <property type="evidence" value="ECO:0007669"/>
    <property type="project" value="UniProtKB-KW"/>
</dbReference>
<evidence type="ECO:0000256" key="1">
    <source>
        <dbReference type="ARBA" id="ARBA00023015"/>
    </source>
</evidence>
<keyword evidence="6" id="KW-1185">Reference proteome</keyword>
<dbReference type="Proteomes" id="UP000466388">
    <property type="component" value="Unassembled WGS sequence"/>
</dbReference>
<dbReference type="RefSeq" id="WP_155431599.1">
    <property type="nucleotide sequence ID" value="NZ_WNJO01000006.1"/>
</dbReference>
<accession>A0A7X2XVA1</accession>
<dbReference type="PRINTS" id="PR00598">
    <property type="entry name" value="HTHMARR"/>
</dbReference>
<dbReference type="PANTHER" id="PTHR42756:SF1">
    <property type="entry name" value="TRANSCRIPTIONAL REPRESSOR OF EMRAB OPERON"/>
    <property type="match status" value="1"/>
</dbReference>
<dbReference type="InterPro" id="IPR000835">
    <property type="entry name" value="HTH_MarR-typ"/>
</dbReference>
<dbReference type="InterPro" id="IPR036388">
    <property type="entry name" value="WH-like_DNA-bd_sf"/>
</dbReference>
<evidence type="ECO:0000313" key="5">
    <source>
        <dbReference type="EMBL" id="MTV82328.1"/>
    </source>
</evidence>
<keyword evidence="2" id="KW-0238">DNA-binding</keyword>
<organism evidence="5 6">
    <name type="scientific">Secundilactobacillus folii</name>
    <dbReference type="NCBI Taxonomy" id="2678357"/>
    <lineage>
        <taxon>Bacteria</taxon>
        <taxon>Bacillati</taxon>
        <taxon>Bacillota</taxon>
        <taxon>Bacilli</taxon>
        <taxon>Lactobacillales</taxon>
        <taxon>Lactobacillaceae</taxon>
        <taxon>Secundilactobacillus</taxon>
    </lineage>
</organism>
<protein>
    <submittedName>
        <fullName evidence="5">MarR family transcriptional regulator</fullName>
    </submittedName>
</protein>
<reference evidence="5 6" key="1">
    <citation type="submission" date="2019-11" db="EMBL/GenBank/DDBJ databases">
        <title>Lactobacillus sp. nov. CRM56-3, isolated from fermented tea leaves.</title>
        <authorList>
            <person name="Phuengjayaem S."/>
            <person name="Tanasupawat S."/>
        </authorList>
    </citation>
    <scope>NUCLEOTIDE SEQUENCE [LARGE SCALE GENOMIC DNA]</scope>
    <source>
        <strain evidence="5 6">CRM56-3</strain>
    </source>
</reference>
<dbReference type="InterPro" id="IPR001387">
    <property type="entry name" value="Cro/C1-type_HTH"/>
</dbReference>
<dbReference type="PANTHER" id="PTHR42756">
    <property type="entry name" value="TRANSCRIPTIONAL REGULATOR, MARR"/>
    <property type="match status" value="1"/>
</dbReference>
<evidence type="ECO:0000256" key="3">
    <source>
        <dbReference type="ARBA" id="ARBA00023163"/>
    </source>
</evidence>
<evidence type="ECO:0000256" key="2">
    <source>
        <dbReference type="ARBA" id="ARBA00023125"/>
    </source>
</evidence>
<name>A0A7X2XVA1_9LACO</name>
<dbReference type="EMBL" id="WNJO01000006">
    <property type="protein sequence ID" value="MTV82328.1"/>
    <property type="molecule type" value="Genomic_DNA"/>
</dbReference>
<dbReference type="SUPFAM" id="SSF46785">
    <property type="entry name" value="Winged helix' DNA-binding domain"/>
    <property type="match status" value="1"/>
</dbReference>